<proteinExistence type="predicted"/>
<sequence length="151" mass="17342">MEYFNNGVFNYTSFCNFLAVFSALVFLTFIVAKLWKSKCQANSEKSFLVESPRLTRSERMEALNYVDLDFVNDTDRTLDSTICSFNSSHMSMKSNNVSNLKKTPQEGSLYSEKMESPKFDPMETPPSALRRLPKSARRRIVPLSDRLKTVL</sequence>
<keyword evidence="3" id="KW-1185">Reference proteome</keyword>
<evidence type="ECO:0000313" key="4">
    <source>
        <dbReference type="WBParaSite" id="PTRK_0000307800.1"/>
    </source>
</evidence>
<keyword evidence="2" id="KW-1133">Transmembrane helix</keyword>
<dbReference type="WBParaSite" id="PTRK_0000307800.1">
    <property type="protein sequence ID" value="PTRK_0000307800.1"/>
    <property type="gene ID" value="PTRK_0000307800"/>
</dbReference>
<feature type="compositionally biased region" description="Basic and acidic residues" evidence="1">
    <location>
        <begin position="112"/>
        <end position="121"/>
    </location>
</feature>
<evidence type="ECO:0000256" key="2">
    <source>
        <dbReference type="SAM" id="Phobius"/>
    </source>
</evidence>
<keyword evidence="2" id="KW-0472">Membrane</keyword>
<feature type="compositionally biased region" description="Polar residues" evidence="1">
    <location>
        <begin position="93"/>
        <end position="108"/>
    </location>
</feature>
<feature type="transmembrane region" description="Helical" evidence="2">
    <location>
        <begin position="17"/>
        <end position="35"/>
    </location>
</feature>
<evidence type="ECO:0000256" key="1">
    <source>
        <dbReference type="SAM" id="MobiDB-lite"/>
    </source>
</evidence>
<name>A0A0N4Z7C7_PARTI</name>
<reference evidence="4" key="1">
    <citation type="submission" date="2017-02" db="UniProtKB">
        <authorList>
            <consortium name="WormBaseParasite"/>
        </authorList>
    </citation>
    <scope>IDENTIFICATION</scope>
</reference>
<accession>A0A0N4Z7C7</accession>
<dbReference type="Proteomes" id="UP000038045">
    <property type="component" value="Unplaced"/>
</dbReference>
<protein>
    <submittedName>
        <fullName evidence="4">Pecanex-like protein</fullName>
    </submittedName>
</protein>
<dbReference type="AlphaFoldDB" id="A0A0N4Z7C7"/>
<feature type="region of interest" description="Disordered" evidence="1">
    <location>
        <begin position="93"/>
        <end position="136"/>
    </location>
</feature>
<evidence type="ECO:0000313" key="3">
    <source>
        <dbReference type="Proteomes" id="UP000038045"/>
    </source>
</evidence>
<keyword evidence="2" id="KW-0812">Transmembrane</keyword>
<organism evidence="3 4">
    <name type="scientific">Parastrongyloides trichosuri</name>
    <name type="common">Possum-specific nematode worm</name>
    <dbReference type="NCBI Taxonomy" id="131310"/>
    <lineage>
        <taxon>Eukaryota</taxon>
        <taxon>Metazoa</taxon>
        <taxon>Ecdysozoa</taxon>
        <taxon>Nematoda</taxon>
        <taxon>Chromadorea</taxon>
        <taxon>Rhabditida</taxon>
        <taxon>Tylenchina</taxon>
        <taxon>Panagrolaimomorpha</taxon>
        <taxon>Strongyloidoidea</taxon>
        <taxon>Strongyloididae</taxon>
        <taxon>Parastrongyloides</taxon>
    </lineage>
</organism>